<evidence type="ECO:0000313" key="3">
    <source>
        <dbReference type="Proteomes" id="UP001611075"/>
    </source>
</evidence>
<evidence type="ECO:0000313" key="2">
    <source>
        <dbReference type="EMBL" id="MFI0795002.1"/>
    </source>
</evidence>
<feature type="region of interest" description="Disordered" evidence="1">
    <location>
        <begin position="251"/>
        <end position="279"/>
    </location>
</feature>
<feature type="compositionally biased region" description="Polar residues" evidence="1">
    <location>
        <begin position="270"/>
        <end position="279"/>
    </location>
</feature>
<proteinExistence type="predicted"/>
<dbReference type="Proteomes" id="UP001611075">
    <property type="component" value="Unassembled WGS sequence"/>
</dbReference>
<dbReference type="Gene3D" id="1.10.10.10">
    <property type="entry name" value="Winged helix-like DNA-binding domain superfamily/Winged helix DNA-binding domain"/>
    <property type="match status" value="1"/>
</dbReference>
<protein>
    <recommendedName>
        <fullName evidence="4">LuxR family transcriptional regulator</fullName>
    </recommendedName>
</protein>
<keyword evidence="3" id="KW-1185">Reference proteome</keyword>
<dbReference type="RefSeq" id="WP_396681825.1">
    <property type="nucleotide sequence ID" value="NZ_JBIRPU010000014.1"/>
</dbReference>
<accession>A0ABW7SMU1</accession>
<evidence type="ECO:0000256" key="1">
    <source>
        <dbReference type="SAM" id="MobiDB-lite"/>
    </source>
</evidence>
<dbReference type="InterPro" id="IPR016032">
    <property type="entry name" value="Sig_transdc_resp-reg_C-effctor"/>
</dbReference>
<dbReference type="SUPFAM" id="SSF46894">
    <property type="entry name" value="C-terminal effector domain of the bipartite response regulators"/>
    <property type="match status" value="1"/>
</dbReference>
<dbReference type="EMBL" id="JBIRPU010000014">
    <property type="protein sequence ID" value="MFI0795002.1"/>
    <property type="molecule type" value="Genomic_DNA"/>
</dbReference>
<name>A0ABW7SMU1_9ACTN</name>
<sequence length="279" mass="29330">MPPRERPGAGDAERAEVAGFPPEVAGALLHLAHERELAEIQRHIDELTEAHRARQLALDRRLATALTGPDAIAEGLGQVRAATRDELRCLVRAGGWRPPADLPYRMVVEVPPTRAGNRAVGGAAGAAGGPTVRWLPELPVSLYLADDRLGLVARGDLGAAVLVYPSLMLDVLGGLFEALWAQADPHHAAGSTDRWGDLPDLLLAGLTDQAIGRQFGVSDRTVQRRTAELMAEFGATTRFQAGVRAALLAGADSPGGVPGRSADPARSAGRSWNSGRPAG</sequence>
<dbReference type="InterPro" id="IPR036388">
    <property type="entry name" value="WH-like_DNA-bd_sf"/>
</dbReference>
<organism evidence="2 3">
    <name type="scientific">Micromonospora rubida</name>
    <dbReference type="NCBI Taxonomy" id="2697657"/>
    <lineage>
        <taxon>Bacteria</taxon>
        <taxon>Bacillati</taxon>
        <taxon>Actinomycetota</taxon>
        <taxon>Actinomycetes</taxon>
        <taxon>Micromonosporales</taxon>
        <taxon>Micromonosporaceae</taxon>
        <taxon>Micromonospora</taxon>
    </lineage>
</organism>
<comment type="caution">
    <text evidence="2">The sequence shown here is derived from an EMBL/GenBank/DDBJ whole genome shotgun (WGS) entry which is preliminary data.</text>
</comment>
<gene>
    <name evidence="2" type="ORF">ACH4OY_20285</name>
</gene>
<evidence type="ECO:0008006" key="4">
    <source>
        <dbReference type="Google" id="ProtNLM"/>
    </source>
</evidence>
<reference evidence="2 3" key="1">
    <citation type="submission" date="2024-10" db="EMBL/GenBank/DDBJ databases">
        <title>The Natural Products Discovery Center: Release of the First 8490 Sequenced Strains for Exploring Actinobacteria Biosynthetic Diversity.</title>
        <authorList>
            <person name="Kalkreuter E."/>
            <person name="Kautsar S.A."/>
            <person name="Yang D."/>
            <person name="Bader C.D."/>
            <person name="Teijaro C.N."/>
            <person name="Fluegel L."/>
            <person name="Davis C.M."/>
            <person name="Simpson J.R."/>
            <person name="Lauterbach L."/>
            <person name="Steele A.D."/>
            <person name="Gui C."/>
            <person name="Meng S."/>
            <person name="Li G."/>
            <person name="Viehrig K."/>
            <person name="Ye F."/>
            <person name="Su P."/>
            <person name="Kiefer A.F."/>
            <person name="Nichols A."/>
            <person name="Cepeda A.J."/>
            <person name="Yan W."/>
            <person name="Fan B."/>
            <person name="Jiang Y."/>
            <person name="Adhikari A."/>
            <person name="Zheng C.-J."/>
            <person name="Schuster L."/>
            <person name="Cowan T.M."/>
            <person name="Smanski M.J."/>
            <person name="Chevrette M.G."/>
            <person name="De Carvalho L.P.S."/>
            <person name="Shen B."/>
        </authorList>
    </citation>
    <scope>NUCLEOTIDE SEQUENCE [LARGE SCALE GENOMIC DNA]</scope>
    <source>
        <strain evidence="2 3">NPDC021253</strain>
    </source>
</reference>